<evidence type="ECO:0000259" key="1">
    <source>
        <dbReference type="Pfam" id="PF00179"/>
    </source>
</evidence>
<reference evidence="2" key="1">
    <citation type="submission" date="2021-09" db="EMBL/GenBank/DDBJ databases">
        <authorList>
            <consortium name="AG Swart"/>
            <person name="Singh M."/>
            <person name="Singh A."/>
            <person name="Seah K."/>
            <person name="Emmerich C."/>
        </authorList>
    </citation>
    <scope>NUCLEOTIDE SEQUENCE</scope>
    <source>
        <strain evidence="2">ATCC30299</strain>
    </source>
</reference>
<sequence>MASAEQYTYEIQKKRLDKEVQMLEHVTPNIVTSHKKSSFGLIIRVELQSQLLTGLPFTSFYYDIHLEGKYPFQSPKVLCETPFPFPSLSDGRDLLSSIIKRKWTPSITSLDVINALPAFTAELYQKWTEGLQADIGVFHLGHPMPLEIWENKEGMKCFMCVEIDINDDRNTKEKVIVVTNLVILQLDVNPDFPMIGYLTNWATLQSLNAINRSRSDRNVLVFDWKEMEEIPACSQKFNFSESEECIQLITQNIHKLSTIIKKQNKKTLQEEEVKPEHIKNMHIDDILKKISEYENKLKGTVNIEIINSLVNLYQQAIEYFSAINDEKFQVFLNKMHKLLSNQLIQDVMQGRISEVSGVAVFEEEKIEEEVKVLEEDKKDVELEEIDSEHRSEDQ</sequence>
<gene>
    <name evidence="2" type="ORF">BSTOLATCC_MIC46566</name>
</gene>
<evidence type="ECO:0000313" key="2">
    <source>
        <dbReference type="EMBL" id="CAG9328569.1"/>
    </source>
</evidence>
<proteinExistence type="predicted"/>
<dbReference type="InterPro" id="IPR000608">
    <property type="entry name" value="UBC"/>
</dbReference>
<evidence type="ECO:0000313" key="3">
    <source>
        <dbReference type="Proteomes" id="UP001162131"/>
    </source>
</evidence>
<dbReference type="Gene3D" id="3.10.110.10">
    <property type="entry name" value="Ubiquitin Conjugating Enzyme"/>
    <property type="match status" value="1"/>
</dbReference>
<dbReference type="InterPro" id="IPR016135">
    <property type="entry name" value="UBQ-conjugating_enzyme/RWD"/>
</dbReference>
<dbReference type="EMBL" id="CAJZBQ010000046">
    <property type="protein sequence ID" value="CAG9328569.1"/>
    <property type="molecule type" value="Genomic_DNA"/>
</dbReference>
<dbReference type="AlphaFoldDB" id="A0AAU9JSP1"/>
<comment type="caution">
    <text evidence="2">The sequence shown here is derived from an EMBL/GenBank/DDBJ whole genome shotgun (WGS) entry which is preliminary data.</text>
</comment>
<keyword evidence="3" id="KW-1185">Reference proteome</keyword>
<dbReference type="Pfam" id="PF00179">
    <property type="entry name" value="UQ_con"/>
    <property type="match status" value="1"/>
</dbReference>
<dbReference type="Proteomes" id="UP001162131">
    <property type="component" value="Unassembled WGS sequence"/>
</dbReference>
<dbReference type="SUPFAM" id="SSF54495">
    <property type="entry name" value="UBC-like"/>
    <property type="match status" value="1"/>
</dbReference>
<accession>A0AAU9JSP1</accession>
<feature type="domain" description="UBC core" evidence="1">
    <location>
        <begin position="56"/>
        <end position="121"/>
    </location>
</feature>
<organism evidence="2 3">
    <name type="scientific">Blepharisma stoltei</name>
    <dbReference type="NCBI Taxonomy" id="1481888"/>
    <lineage>
        <taxon>Eukaryota</taxon>
        <taxon>Sar</taxon>
        <taxon>Alveolata</taxon>
        <taxon>Ciliophora</taxon>
        <taxon>Postciliodesmatophora</taxon>
        <taxon>Heterotrichea</taxon>
        <taxon>Heterotrichida</taxon>
        <taxon>Blepharismidae</taxon>
        <taxon>Blepharisma</taxon>
    </lineage>
</organism>
<name>A0AAU9JSP1_9CILI</name>
<protein>
    <recommendedName>
        <fullName evidence="1">UBC core domain-containing protein</fullName>
    </recommendedName>
</protein>
<dbReference type="CDD" id="cd00195">
    <property type="entry name" value="UBCc_UEV"/>
    <property type="match status" value="1"/>
</dbReference>